<dbReference type="Proteomes" id="UP000004191">
    <property type="component" value="Unassembled WGS sequence"/>
</dbReference>
<gene>
    <name evidence="2" type="ORF">HMPREF9709_01806</name>
</gene>
<accession>H3NR45</accession>
<name>H3NR45_9FIRM</name>
<dbReference type="GeneID" id="96999722"/>
<reference evidence="2 3" key="1">
    <citation type="submission" date="2012-01" db="EMBL/GenBank/DDBJ databases">
        <title>The Genome Sequence of Helcococcus kunzii ATCC 51366.</title>
        <authorList>
            <consortium name="The Broad Institute Genome Sequencing Platform"/>
            <person name="Earl A."/>
            <person name="Ward D."/>
            <person name="Feldgarden M."/>
            <person name="Gevers D."/>
            <person name="Huys G."/>
            <person name="Young S.K."/>
            <person name="Zeng Q."/>
            <person name="Gargeya S."/>
            <person name="Fitzgerald M."/>
            <person name="Haas B."/>
            <person name="Abouelleil A."/>
            <person name="Alvarado L."/>
            <person name="Arachchi H.M."/>
            <person name="Berlin A."/>
            <person name="Chapman S.B."/>
            <person name="Gearin G."/>
            <person name="Goldberg J."/>
            <person name="Griggs A."/>
            <person name="Gujja S."/>
            <person name="Hansen M."/>
            <person name="Heiman D."/>
            <person name="Howarth C."/>
            <person name="Larimer J."/>
            <person name="Lui A."/>
            <person name="MacDonald P.J.P."/>
            <person name="McCowen C."/>
            <person name="Montmayeur A."/>
            <person name="Murphy C."/>
            <person name="Neiman D."/>
            <person name="Pearson M."/>
            <person name="Priest M."/>
            <person name="Roberts A."/>
            <person name="Saif S."/>
            <person name="Shea T."/>
            <person name="Sisk P."/>
            <person name="Stolte C."/>
            <person name="Sykes S."/>
            <person name="Wortman J."/>
            <person name="Nusbaum C."/>
            <person name="Birren B."/>
        </authorList>
    </citation>
    <scope>NUCLEOTIDE SEQUENCE [LARGE SCALE GENOMIC DNA]</scope>
    <source>
        <strain evidence="2 3">ATCC 51366</strain>
    </source>
</reference>
<keyword evidence="1" id="KW-0175">Coiled coil</keyword>
<proteinExistence type="predicted"/>
<dbReference type="OrthoDB" id="3034884at2"/>
<sequence length="256" mass="30635">MKNMLKQDIDNYLLQHTELKKRIEKISKKYKLSDFVLVTENCKKYFETREENIDRLTGVIYERREDNFRLDIKSSEARLSREYLGFIHYILINKEVDNKVFYILYYHFLCFGKDYGYKLTDSSNCPFPTFHSEGLSPLAKDRIEIWNNKDLHVFKDLVSYFYESDVLFFNDFYMNFSAHHHATKNFSLIVNLIGIPIFVNKHMFFDIVELLIDSFVFNYKAIFMTEALSIYSTNEQFDKVKNSLVSLRIHDIDVSK</sequence>
<dbReference type="HOGENOM" id="CLU_1084911_0_0_9"/>
<organism evidence="2 3">
    <name type="scientific">Helcococcus kunzii ATCC 51366</name>
    <dbReference type="NCBI Taxonomy" id="883114"/>
    <lineage>
        <taxon>Bacteria</taxon>
        <taxon>Bacillati</taxon>
        <taxon>Bacillota</taxon>
        <taxon>Tissierellia</taxon>
        <taxon>Tissierellales</taxon>
        <taxon>Peptoniphilaceae</taxon>
        <taxon>Helcococcus</taxon>
    </lineage>
</organism>
<dbReference type="PATRIC" id="fig|883114.3.peg.1804"/>
<feature type="coiled-coil region" evidence="1">
    <location>
        <begin position="2"/>
        <end position="29"/>
    </location>
</feature>
<evidence type="ECO:0000313" key="2">
    <source>
        <dbReference type="EMBL" id="EHR31817.1"/>
    </source>
</evidence>
<dbReference type="STRING" id="883114.HMPREF9709_01806"/>
<comment type="caution">
    <text evidence="2">The sequence shown here is derived from an EMBL/GenBank/DDBJ whole genome shotgun (WGS) entry which is preliminary data.</text>
</comment>
<protein>
    <submittedName>
        <fullName evidence="2">Uncharacterized protein</fullName>
    </submittedName>
</protein>
<evidence type="ECO:0000256" key="1">
    <source>
        <dbReference type="SAM" id="Coils"/>
    </source>
</evidence>
<dbReference type="AlphaFoldDB" id="H3NR45"/>
<dbReference type="RefSeq" id="WP_005399320.1">
    <property type="nucleotide sequence ID" value="NZ_JH601089.1"/>
</dbReference>
<evidence type="ECO:0000313" key="3">
    <source>
        <dbReference type="Proteomes" id="UP000004191"/>
    </source>
</evidence>
<keyword evidence="3" id="KW-1185">Reference proteome</keyword>
<dbReference type="EMBL" id="AGEI01000034">
    <property type="protein sequence ID" value="EHR31817.1"/>
    <property type="molecule type" value="Genomic_DNA"/>
</dbReference>